<dbReference type="EMBL" id="CP136594">
    <property type="protein sequence ID" value="WOE74161.1"/>
    <property type="molecule type" value="Genomic_DNA"/>
</dbReference>
<gene>
    <name evidence="2" type="ORF">RB602_09870</name>
</gene>
<name>A0AA97F527_9SPHN</name>
<evidence type="ECO:0000313" key="2">
    <source>
        <dbReference type="EMBL" id="WOE74161.1"/>
    </source>
</evidence>
<dbReference type="Proteomes" id="UP001302429">
    <property type="component" value="Chromosome"/>
</dbReference>
<protein>
    <submittedName>
        <fullName evidence="2">Uncharacterized protein</fullName>
    </submittedName>
</protein>
<reference evidence="2 3" key="1">
    <citation type="submission" date="2023-10" db="EMBL/GenBank/DDBJ databases">
        <title>Complete genome sequence of a Sphingomonadaceae bacterium.</title>
        <authorList>
            <person name="Yan C."/>
        </authorList>
    </citation>
    <scope>NUCLEOTIDE SEQUENCE [LARGE SCALE GENOMIC DNA]</scope>
    <source>
        <strain evidence="2 3">SCSIO 66989</strain>
    </source>
</reference>
<feature type="region of interest" description="Disordered" evidence="1">
    <location>
        <begin position="1"/>
        <end position="24"/>
    </location>
</feature>
<feature type="compositionally biased region" description="Basic and acidic residues" evidence="1">
    <location>
        <begin position="1"/>
        <end position="19"/>
    </location>
</feature>
<dbReference type="AlphaFoldDB" id="A0AA97F527"/>
<proteinExistence type="predicted"/>
<accession>A0AA97F527</accession>
<dbReference type="KEGG" id="acoa:RB602_09870"/>
<organism evidence="2 3">
    <name type="scientific">Alterisphingorhabdus coralli</name>
    <dbReference type="NCBI Taxonomy" id="3071408"/>
    <lineage>
        <taxon>Bacteria</taxon>
        <taxon>Pseudomonadati</taxon>
        <taxon>Pseudomonadota</taxon>
        <taxon>Alphaproteobacteria</taxon>
        <taxon>Sphingomonadales</taxon>
        <taxon>Sphingomonadaceae</taxon>
        <taxon>Alterisphingorhabdus (ex Yan et al. 2024)</taxon>
    </lineage>
</organism>
<dbReference type="RefSeq" id="WP_317080393.1">
    <property type="nucleotide sequence ID" value="NZ_CP136594.1"/>
</dbReference>
<keyword evidence="3" id="KW-1185">Reference proteome</keyword>
<evidence type="ECO:0000313" key="3">
    <source>
        <dbReference type="Proteomes" id="UP001302429"/>
    </source>
</evidence>
<sequence length="68" mass="7457">MTITRSREGAEIAEGKPLTDNDAYEASNSTALQELREAIEIAWQQAERGEFADYSLEGSLAKLPIKTA</sequence>
<evidence type="ECO:0000256" key="1">
    <source>
        <dbReference type="SAM" id="MobiDB-lite"/>
    </source>
</evidence>